<keyword evidence="3" id="KW-0547">Nucleotide-binding</keyword>
<dbReference type="PATRIC" id="fig|388467.6.peg.622"/>
<evidence type="ECO:0000256" key="2">
    <source>
        <dbReference type="ARBA" id="ARBA00022448"/>
    </source>
</evidence>
<dbReference type="HOGENOM" id="CLU_000604_86_2_3"/>
<evidence type="ECO:0000256" key="3">
    <source>
        <dbReference type="ARBA" id="ARBA00022741"/>
    </source>
</evidence>
<keyword evidence="8" id="KW-1185">Reference proteome</keyword>
<dbReference type="PROSITE" id="PS00211">
    <property type="entry name" value="ABC_TRANSPORTER_1"/>
    <property type="match status" value="2"/>
</dbReference>
<dbReference type="GO" id="GO:0055085">
    <property type="term" value="P:transmembrane transport"/>
    <property type="evidence" value="ECO:0007669"/>
    <property type="project" value="UniProtKB-ARBA"/>
</dbReference>
<reference evidence="7 8" key="1">
    <citation type="journal article" date="2014" name="Appl. Environ. Microbiol.">
        <title>Elucidation of insertion elements encoded on plasmids and in vitro construction of shuttle vectors from the toxic cyanobacterium Planktothrix.</title>
        <authorList>
            <person name="Christiansen G."/>
            <person name="Goesmann A."/>
            <person name="Kurmayer R."/>
        </authorList>
    </citation>
    <scope>NUCLEOTIDE SEQUENCE [LARGE SCALE GENOMIC DNA]</scope>
    <source>
        <strain evidence="7 8">NIVA-CYA 126/8</strain>
    </source>
</reference>
<feature type="compositionally biased region" description="Polar residues" evidence="5">
    <location>
        <begin position="171"/>
        <end position="184"/>
    </location>
</feature>
<dbReference type="GO" id="GO:0016887">
    <property type="term" value="F:ATP hydrolysis activity"/>
    <property type="evidence" value="ECO:0007669"/>
    <property type="project" value="InterPro"/>
</dbReference>
<evidence type="ECO:0000256" key="1">
    <source>
        <dbReference type="ARBA" id="ARBA00005417"/>
    </source>
</evidence>
<feature type="region of interest" description="Disordered" evidence="5">
    <location>
        <begin position="171"/>
        <end position="192"/>
    </location>
</feature>
<dbReference type="Gene3D" id="3.40.50.300">
    <property type="entry name" value="P-loop containing nucleotide triphosphate hydrolases"/>
    <property type="match status" value="3"/>
</dbReference>
<evidence type="ECO:0000259" key="6">
    <source>
        <dbReference type="PROSITE" id="PS50893"/>
    </source>
</evidence>
<dbReference type="GO" id="GO:0005524">
    <property type="term" value="F:ATP binding"/>
    <property type="evidence" value="ECO:0007669"/>
    <property type="project" value="UniProtKB-KW"/>
</dbReference>
<organism evidence="7 8">
    <name type="scientific">Planktothrix agardhii (strain NIVA-CYA 126/8)</name>
    <dbReference type="NCBI Taxonomy" id="388467"/>
    <lineage>
        <taxon>Bacteria</taxon>
        <taxon>Bacillati</taxon>
        <taxon>Cyanobacteriota</taxon>
        <taxon>Cyanophyceae</taxon>
        <taxon>Oscillatoriophycideae</taxon>
        <taxon>Oscillatoriales</taxon>
        <taxon>Microcoleaceae</taxon>
        <taxon>Planktothrix</taxon>
    </lineage>
</organism>
<evidence type="ECO:0000256" key="5">
    <source>
        <dbReference type="SAM" id="MobiDB-lite"/>
    </source>
</evidence>
<dbReference type="InterPro" id="IPR003439">
    <property type="entry name" value="ABC_transporter-like_ATP-bd"/>
</dbReference>
<keyword evidence="2" id="KW-0813">Transport</keyword>
<dbReference type="SUPFAM" id="SSF52540">
    <property type="entry name" value="P-loop containing nucleoside triphosphate hydrolases"/>
    <property type="match status" value="3"/>
</dbReference>
<dbReference type="GO" id="GO:0015833">
    <property type="term" value="P:peptide transport"/>
    <property type="evidence" value="ECO:0007669"/>
    <property type="project" value="InterPro"/>
</dbReference>
<evidence type="ECO:0000313" key="8">
    <source>
        <dbReference type="Proteomes" id="UP000027395"/>
    </source>
</evidence>
<dbReference type="InterPro" id="IPR003593">
    <property type="entry name" value="AAA+_ATPase"/>
</dbReference>
<dbReference type="CDD" id="cd03257">
    <property type="entry name" value="ABC_NikE_OppD_transporters"/>
    <property type="match status" value="2"/>
</dbReference>
<dbReference type="Pfam" id="PF08352">
    <property type="entry name" value="oligo_HPY"/>
    <property type="match status" value="2"/>
</dbReference>
<dbReference type="InterPro" id="IPR017871">
    <property type="entry name" value="ABC_transporter-like_CS"/>
</dbReference>
<dbReference type="PANTHER" id="PTHR43776:SF7">
    <property type="entry name" value="D,D-DIPEPTIDE TRANSPORT ATP-BINDING PROTEIN DDPF-RELATED"/>
    <property type="match status" value="1"/>
</dbReference>
<proteinExistence type="inferred from homology"/>
<dbReference type="eggNOG" id="COG4172">
    <property type="taxonomic scope" value="Bacteria"/>
</dbReference>
<dbReference type="NCBIfam" id="NF008453">
    <property type="entry name" value="PRK11308.1"/>
    <property type="match status" value="4"/>
</dbReference>
<name>A0A073CD87_PLAA1</name>
<dbReference type="STRING" id="388467.A19Y_0681"/>
<evidence type="ECO:0000313" key="7">
    <source>
        <dbReference type="EMBL" id="KEI65852.1"/>
    </source>
</evidence>
<dbReference type="AlphaFoldDB" id="A0A073CD87"/>
<dbReference type="NCBIfam" id="NF007739">
    <property type="entry name" value="PRK10419.1"/>
    <property type="match status" value="4"/>
</dbReference>
<keyword evidence="4" id="KW-0067">ATP-binding</keyword>
<feature type="domain" description="ABC transporter" evidence="6">
    <location>
        <begin position="391"/>
        <end position="688"/>
    </location>
</feature>
<dbReference type="EMBL" id="CM002803">
    <property type="protein sequence ID" value="KEI65852.1"/>
    <property type="molecule type" value="Genomic_DNA"/>
</dbReference>
<sequence length="702" mass="78407">MVTSMQYPVLNVNNLRVEFETDERTLTAVDDISFQVGRGQTLGIVGESGSGKSVTALAIMGLLSTATTQVSGEVWFQIPESEDYNPYSQPVNLLQLSSTQKQTYRGGQISMIFQEPMTSLNPVFTIGFQLAEAIIQHQKISPKQAMWKASSLLQEVKLLPSDDQLMQQALEEQNHQATSRSPQELQDKRTRKREVIQQVNAQKRAMLDRYPHELSGGQLQRVMIAMAISCNPILLIADEPTTALDVTVQATILELLQELQEYRGMAMIFITHDLGIVAQIADQVAVMFQGKIVESGTIQQIFTAPQNPYTKGLLACRPTLDNPAVRLPTVADFMEVVTLENGEKEIREKPQAEVNKIYNNISNIALSSKSFLSSLPSDNTLLSVKNLRVGFKIPGVLGQTKRLFMAVNDVSFEVYPGETLGLVGESGCGKSTLARAILQLIKPLSGQVLFEGEDITAPYLQTAIFSGKSTLARAILQLIKPLSGQVLFEGEDITAPYLQTAIFSGFNNYRNQQQFNHKMRWVRRNMQIIFQDPFSSLDPRISIGDAVMEPLIIHQVGNNFKEKCDRVAYLLERVGLNPDLMRRYPHEFSGGQRQRICIARALALNPKFIICDESVSALDVSVQAQVLNLLKELQSEFNLTYIFISHDLSVVKFMSDRIIVMNQGKIEETGTAEEIYRYPKQAYTRQLIASIPSGNIRSSNFN</sequence>
<dbReference type="PROSITE" id="PS50893">
    <property type="entry name" value="ABC_TRANSPORTER_2"/>
    <property type="match status" value="2"/>
</dbReference>
<protein>
    <recommendedName>
        <fullName evidence="6">ABC transporter domain-containing protein</fullName>
    </recommendedName>
</protein>
<dbReference type="InterPro" id="IPR050319">
    <property type="entry name" value="ABC_transp_ATP-bind"/>
</dbReference>
<comment type="similarity">
    <text evidence="1">Belongs to the ABC transporter superfamily.</text>
</comment>
<dbReference type="InterPro" id="IPR013563">
    <property type="entry name" value="Oligopep_ABC_C"/>
</dbReference>
<dbReference type="Proteomes" id="UP000027395">
    <property type="component" value="Chromosome"/>
</dbReference>
<feature type="domain" description="ABC transporter" evidence="6">
    <location>
        <begin position="10"/>
        <end position="314"/>
    </location>
</feature>
<accession>A0A073CD87</accession>
<evidence type="ECO:0000256" key="4">
    <source>
        <dbReference type="ARBA" id="ARBA00022840"/>
    </source>
</evidence>
<gene>
    <name evidence="7" type="ORF">A19Y_0681</name>
</gene>
<dbReference type="PANTHER" id="PTHR43776">
    <property type="entry name" value="TRANSPORT ATP-BINDING PROTEIN"/>
    <property type="match status" value="1"/>
</dbReference>
<dbReference type="SMART" id="SM00382">
    <property type="entry name" value="AAA"/>
    <property type="match status" value="2"/>
</dbReference>
<dbReference type="InterPro" id="IPR027417">
    <property type="entry name" value="P-loop_NTPase"/>
</dbReference>
<dbReference type="Pfam" id="PF00005">
    <property type="entry name" value="ABC_tran"/>
    <property type="match status" value="3"/>
</dbReference>